<name>A0A371JYH4_9GAMM</name>
<dbReference type="SUPFAM" id="SSF141868">
    <property type="entry name" value="EAL domain-like"/>
    <property type="match status" value="1"/>
</dbReference>
<feature type="transmembrane region" description="Helical" evidence="2">
    <location>
        <begin position="219"/>
        <end position="241"/>
    </location>
</feature>
<dbReference type="Pfam" id="PF00990">
    <property type="entry name" value="GGDEF"/>
    <property type="match status" value="1"/>
</dbReference>
<dbReference type="CDD" id="cd01949">
    <property type="entry name" value="GGDEF"/>
    <property type="match status" value="1"/>
</dbReference>
<evidence type="ECO:0000313" key="7">
    <source>
        <dbReference type="Proteomes" id="UP000264492"/>
    </source>
</evidence>
<organism evidence="6 7">
    <name type="scientific">Lysobacter silvisoli</name>
    <dbReference type="NCBI Taxonomy" id="2293254"/>
    <lineage>
        <taxon>Bacteria</taxon>
        <taxon>Pseudomonadati</taxon>
        <taxon>Pseudomonadota</taxon>
        <taxon>Gammaproteobacteria</taxon>
        <taxon>Lysobacterales</taxon>
        <taxon>Lysobacteraceae</taxon>
        <taxon>Lysobacter</taxon>
    </lineage>
</organism>
<dbReference type="RefSeq" id="WP_115861015.1">
    <property type="nucleotide sequence ID" value="NZ_QTSU01000003.1"/>
</dbReference>
<feature type="domain" description="GGDEF" evidence="5">
    <location>
        <begin position="399"/>
        <end position="532"/>
    </location>
</feature>
<dbReference type="SUPFAM" id="SSF55073">
    <property type="entry name" value="Nucleotide cyclase"/>
    <property type="match status" value="1"/>
</dbReference>
<keyword evidence="2" id="KW-1133">Transmembrane helix</keyword>
<proteinExistence type="predicted"/>
<sequence>MQHRDVAAARSANWYATPGSKKAPWRVWLGFVALVFAAGLATVISAAVIEIQAGATAYLVGEGHWSRARLEIVYHLDRYAARGDPRELALARKALEVPMGDRAGRLALERSPPDLQAAAQGFRAGRNAEADIPRLIWVYRNFSKAPFFADAVAIWREAEPHIFRLQAIADQLEAHWRQPGAGAAGPQVRAELDRIGRTLQPMERRFADTLLDGVAQVRVMLLLVSGVLFVVIAALAVLAYYSSLRRIRATESRFRAAFQQASVGMVKLNTDGLVLAANEELAAMLGHSAEYLVGTRFSDHLNDGGAADDSWMNATAPVEHRVRRADGSQFWGRITTSNVQVEHGDGRIFLIVEDVSEARDLTQILTFQASHDGLTGLINRREIEQRLDGLLAQAHADGRRHTLCFLDLDQFKLINDTCSHAAGDEVLRLIATTLPGHLRPQDWMGRLGGDEFAVLLHDTPVDAATALAGRMNQILADTCLLWEGHHFALTASIGLVEINAESPTVAWLLRAADTACYLAKDGGRNSIQVYAESDAEVAQRHREMHWIDQTRSAIAEDRLQLYAQRIVPLDPAAGGLQYEILVRLRDHNGNLCQPGAFLPAAERYGQASMIDLQVLTLTVQALSRNRAHLNQLELCHVNVSGQSAASRDFCRRAEALLTANPEVARKLCFELTETASIDRLSQARAFIETVHAHGCLVALDDFGSGLSSFAYLKSLPVDILKIDGLFVRDIDRNDLDYAVVRAITEVARSQGKRTVAEWAETPAVLQRLRDIGVDAAQGYAIHEPCPLQELIRQVGPAAPTSHVA</sequence>
<dbReference type="InterPro" id="IPR052155">
    <property type="entry name" value="Biofilm_reg_signaling"/>
</dbReference>
<dbReference type="SUPFAM" id="SSF55785">
    <property type="entry name" value="PYP-like sensor domain (PAS domain)"/>
    <property type="match status" value="1"/>
</dbReference>
<evidence type="ECO:0000259" key="5">
    <source>
        <dbReference type="PROSITE" id="PS50887"/>
    </source>
</evidence>
<dbReference type="Gene3D" id="3.30.450.20">
    <property type="entry name" value="PAS domain"/>
    <property type="match status" value="1"/>
</dbReference>
<evidence type="ECO:0000256" key="1">
    <source>
        <dbReference type="ARBA" id="ARBA00001946"/>
    </source>
</evidence>
<evidence type="ECO:0000259" key="3">
    <source>
        <dbReference type="PROSITE" id="PS50112"/>
    </source>
</evidence>
<comment type="cofactor">
    <cofactor evidence="1">
        <name>Mg(2+)</name>
        <dbReference type="ChEBI" id="CHEBI:18420"/>
    </cofactor>
</comment>
<gene>
    <name evidence="6" type="ORF">DX914_17225</name>
</gene>
<dbReference type="InterPro" id="IPR035965">
    <property type="entry name" value="PAS-like_dom_sf"/>
</dbReference>
<dbReference type="FunFam" id="3.30.70.270:FF:000001">
    <property type="entry name" value="Diguanylate cyclase domain protein"/>
    <property type="match status" value="1"/>
</dbReference>
<dbReference type="SMART" id="SM00267">
    <property type="entry name" value="GGDEF"/>
    <property type="match status" value="1"/>
</dbReference>
<dbReference type="Pfam" id="PF00563">
    <property type="entry name" value="EAL"/>
    <property type="match status" value="1"/>
</dbReference>
<reference evidence="6 7" key="1">
    <citation type="submission" date="2018-08" db="EMBL/GenBank/DDBJ databases">
        <title>Lysobacter sp. zong2l5, whole genome shotgun sequence.</title>
        <authorList>
            <person name="Zhang X."/>
            <person name="Feng G."/>
            <person name="Zhu H."/>
        </authorList>
    </citation>
    <scope>NUCLEOTIDE SEQUENCE [LARGE SCALE GENOMIC DNA]</scope>
    <source>
        <strain evidence="7">zong2l5</strain>
    </source>
</reference>
<dbReference type="OrthoDB" id="9787514at2"/>
<keyword evidence="2" id="KW-0472">Membrane</keyword>
<dbReference type="InterPro" id="IPR001633">
    <property type="entry name" value="EAL_dom"/>
</dbReference>
<evidence type="ECO:0000313" key="6">
    <source>
        <dbReference type="EMBL" id="RDZ26716.1"/>
    </source>
</evidence>
<dbReference type="InterPro" id="IPR000160">
    <property type="entry name" value="GGDEF_dom"/>
</dbReference>
<dbReference type="EMBL" id="QTSU01000003">
    <property type="protein sequence ID" value="RDZ26716.1"/>
    <property type="molecule type" value="Genomic_DNA"/>
</dbReference>
<keyword evidence="2" id="KW-0812">Transmembrane</keyword>
<feature type="domain" description="PAS" evidence="3">
    <location>
        <begin position="250"/>
        <end position="294"/>
    </location>
</feature>
<dbReference type="GO" id="GO:0003824">
    <property type="term" value="F:catalytic activity"/>
    <property type="evidence" value="ECO:0007669"/>
    <property type="project" value="UniProtKB-ARBA"/>
</dbReference>
<feature type="transmembrane region" description="Helical" evidence="2">
    <location>
        <begin position="27"/>
        <end position="49"/>
    </location>
</feature>
<dbReference type="PROSITE" id="PS50883">
    <property type="entry name" value="EAL"/>
    <property type="match status" value="1"/>
</dbReference>
<dbReference type="InterPro" id="IPR043128">
    <property type="entry name" value="Rev_trsase/Diguanyl_cyclase"/>
</dbReference>
<dbReference type="PANTHER" id="PTHR44757:SF4">
    <property type="entry name" value="DIGUANYLATE CYCLASE DGCE-RELATED"/>
    <property type="match status" value="1"/>
</dbReference>
<dbReference type="SMART" id="SM00091">
    <property type="entry name" value="PAS"/>
    <property type="match status" value="1"/>
</dbReference>
<dbReference type="CDD" id="cd01948">
    <property type="entry name" value="EAL"/>
    <property type="match status" value="1"/>
</dbReference>
<dbReference type="Gene3D" id="3.30.70.270">
    <property type="match status" value="1"/>
</dbReference>
<feature type="domain" description="EAL" evidence="4">
    <location>
        <begin position="543"/>
        <end position="798"/>
    </location>
</feature>
<dbReference type="CDD" id="cd00130">
    <property type="entry name" value="PAS"/>
    <property type="match status" value="1"/>
</dbReference>
<keyword evidence="7" id="KW-1185">Reference proteome</keyword>
<dbReference type="SMART" id="SM00052">
    <property type="entry name" value="EAL"/>
    <property type="match status" value="1"/>
</dbReference>
<dbReference type="InterPro" id="IPR029787">
    <property type="entry name" value="Nucleotide_cyclase"/>
</dbReference>
<dbReference type="PANTHER" id="PTHR44757">
    <property type="entry name" value="DIGUANYLATE CYCLASE DGCP"/>
    <property type="match status" value="1"/>
</dbReference>
<dbReference type="InterPro" id="IPR035919">
    <property type="entry name" value="EAL_sf"/>
</dbReference>
<dbReference type="NCBIfam" id="TIGR00229">
    <property type="entry name" value="sensory_box"/>
    <property type="match status" value="1"/>
</dbReference>
<dbReference type="Proteomes" id="UP000264492">
    <property type="component" value="Unassembled WGS sequence"/>
</dbReference>
<accession>A0A371JYH4</accession>
<dbReference type="Gene3D" id="3.20.20.450">
    <property type="entry name" value="EAL domain"/>
    <property type="match status" value="1"/>
</dbReference>
<dbReference type="NCBIfam" id="TIGR00254">
    <property type="entry name" value="GGDEF"/>
    <property type="match status" value="1"/>
</dbReference>
<protein>
    <submittedName>
        <fullName evidence="6">EAL domain-containing protein</fullName>
    </submittedName>
</protein>
<evidence type="ECO:0000259" key="4">
    <source>
        <dbReference type="PROSITE" id="PS50883"/>
    </source>
</evidence>
<dbReference type="PROSITE" id="PS50887">
    <property type="entry name" value="GGDEF"/>
    <property type="match status" value="1"/>
</dbReference>
<comment type="caution">
    <text evidence="6">The sequence shown here is derived from an EMBL/GenBank/DDBJ whole genome shotgun (WGS) entry which is preliminary data.</text>
</comment>
<dbReference type="AlphaFoldDB" id="A0A371JYH4"/>
<evidence type="ECO:0000256" key="2">
    <source>
        <dbReference type="SAM" id="Phobius"/>
    </source>
</evidence>
<dbReference type="PROSITE" id="PS50112">
    <property type="entry name" value="PAS"/>
    <property type="match status" value="1"/>
</dbReference>
<dbReference type="InterPro" id="IPR000014">
    <property type="entry name" value="PAS"/>
</dbReference>